<dbReference type="PANTHER" id="PTHR33594:SF1">
    <property type="entry name" value="HD_PDEASE DOMAIN-CONTAINING PROTEIN"/>
    <property type="match status" value="1"/>
</dbReference>
<dbReference type="SMART" id="SM00471">
    <property type="entry name" value="HDc"/>
    <property type="match status" value="1"/>
</dbReference>
<dbReference type="Gene3D" id="1.10.3210.50">
    <property type="match status" value="1"/>
</dbReference>
<dbReference type="Proteomes" id="UP000479043">
    <property type="component" value="Unassembled WGS sequence"/>
</dbReference>
<dbReference type="InterPro" id="IPR003607">
    <property type="entry name" value="HD/PDEase_dom"/>
</dbReference>
<evidence type="ECO:0000259" key="1">
    <source>
        <dbReference type="SMART" id="SM00471"/>
    </source>
</evidence>
<sequence>METLRQTLRNIAKRDMAQDSAHDLAHLDRVWTTSQRIAETEGGDLRVLIGAAYLHDLVNLPKDAPNRAQASRLAAEAAAPHLIALGFADAEIENTRHAIEAHSFSAGIEPETLEARILRDADRMDAIGAIGIARAFSVSGQLNRPIYHPDDPFAAGRTPDDRAYSLDHWPVKLLRLAEGMQTATGRAMAQGRVAAMHRFLTDIAGEIGSEPPQHWNTASC</sequence>
<dbReference type="SUPFAM" id="SSF109604">
    <property type="entry name" value="HD-domain/PDEase-like"/>
    <property type="match status" value="1"/>
</dbReference>
<protein>
    <submittedName>
        <fullName evidence="2">HD domain-containing protein</fullName>
    </submittedName>
</protein>
<dbReference type="InterPro" id="IPR006674">
    <property type="entry name" value="HD_domain"/>
</dbReference>
<dbReference type="EMBL" id="WWEN01000003">
    <property type="protein sequence ID" value="MYM55220.1"/>
    <property type="molecule type" value="Genomic_DNA"/>
</dbReference>
<dbReference type="PANTHER" id="PTHR33594">
    <property type="entry name" value="SUPERFAMILY HYDROLASE, PUTATIVE (AFU_ORTHOLOGUE AFUA_1G03035)-RELATED"/>
    <property type="match status" value="1"/>
</dbReference>
<evidence type="ECO:0000313" key="2">
    <source>
        <dbReference type="EMBL" id="MYM55220.1"/>
    </source>
</evidence>
<reference evidence="2 3" key="1">
    <citation type="submission" date="2020-01" db="EMBL/GenBank/DDBJ databases">
        <authorList>
            <person name="Chen S."/>
        </authorList>
    </citation>
    <scope>NUCLEOTIDE SEQUENCE [LARGE SCALE GENOMIC DNA]</scope>
    <source>
        <strain evidence="2 3">GS-10</strain>
    </source>
</reference>
<comment type="caution">
    <text evidence="2">The sequence shown here is derived from an EMBL/GenBank/DDBJ whole genome shotgun (WGS) entry which is preliminary data.</text>
</comment>
<dbReference type="Pfam" id="PF01966">
    <property type="entry name" value="HD"/>
    <property type="match status" value="1"/>
</dbReference>
<gene>
    <name evidence="2" type="ORF">GR167_07880</name>
</gene>
<keyword evidence="3" id="KW-1185">Reference proteome</keyword>
<proteinExistence type="predicted"/>
<dbReference type="CDD" id="cd00077">
    <property type="entry name" value="HDc"/>
    <property type="match status" value="1"/>
</dbReference>
<name>A0A6L8LL42_9RHOB</name>
<organism evidence="2 3">
    <name type="scientific">Thalassovita mangrovi</name>
    <dbReference type="NCBI Taxonomy" id="2692236"/>
    <lineage>
        <taxon>Bacteria</taxon>
        <taxon>Pseudomonadati</taxon>
        <taxon>Pseudomonadota</taxon>
        <taxon>Alphaproteobacteria</taxon>
        <taxon>Rhodobacterales</taxon>
        <taxon>Roseobacteraceae</taxon>
        <taxon>Thalassovita</taxon>
    </lineage>
</organism>
<evidence type="ECO:0000313" key="3">
    <source>
        <dbReference type="Proteomes" id="UP000479043"/>
    </source>
</evidence>
<feature type="domain" description="HD/PDEase" evidence="1">
    <location>
        <begin position="19"/>
        <end position="136"/>
    </location>
</feature>
<dbReference type="RefSeq" id="WP_160972922.1">
    <property type="nucleotide sequence ID" value="NZ_WWEN01000003.1"/>
</dbReference>
<dbReference type="AlphaFoldDB" id="A0A6L8LL42"/>
<accession>A0A6L8LL42</accession>